<feature type="chain" id="PRO_5046281649" evidence="3">
    <location>
        <begin position="23"/>
        <end position="314"/>
    </location>
</feature>
<keyword evidence="2" id="KW-0378">Hydrolase</keyword>
<sequence>MHLRRLGLAWLFFVAMAAAAHAQGPQVVFTFDDLPAHGPLPPGMTRPMPVKSILATLKAEKMPPVYGFANGYRVAQYPYQIEILDAWRAAGEPIGSHTWSHPELDLMTAQGYIDDIKQNEPLLKRVHPVGDWHWFRYPFLEEGNTLAKRDAVRSWLFRNGYHVAEISLDFQDYNWNDAYARCALKHDERAIKDLHDTYLQAASEASKAFRQLSHTLYGRDIPYILLMHVGAFDAKMLPELIQQFRSEGYSFIKLEQAEADDAYQFDPHVTTKGGSTFMEQVAAARKVTVPELPDFTDELNKACRESKESGKVKE</sequence>
<dbReference type="Pfam" id="PF01522">
    <property type="entry name" value="Polysacc_deac_1"/>
    <property type="match status" value="1"/>
</dbReference>
<evidence type="ECO:0000256" key="3">
    <source>
        <dbReference type="SAM" id="SignalP"/>
    </source>
</evidence>
<evidence type="ECO:0000313" key="6">
    <source>
        <dbReference type="Proteomes" id="UP001596391"/>
    </source>
</evidence>
<dbReference type="SUPFAM" id="SSF88713">
    <property type="entry name" value="Glycoside hydrolase/deacetylase"/>
    <property type="match status" value="1"/>
</dbReference>
<evidence type="ECO:0000259" key="4">
    <source>
        <dbReference type="PROSITE" id="PS51677"/>
    </source>
</evidence>
<dbReference type="EMBL" id="JBHSWI010000001">
    <property type="protein sequence ID" value="MFC6646548.1"/>
    <property type="molecule type" value="Genomic_DNA"/>
</dbReference>
<dbReference type="InterPro" id="IPR002509">
    <property type="entry name" value="NODB_dom"/>
</dbReference>
<dbReference type="InterPro" id="IPR050248">
    <property type="entry name" value="Polysacc_deacetylase_ArnD"/>
</dbReference>
<evidence type="ECO:0000256" key="2">
    <source>
        <dbReference type="ARBA" id="ARBA00022801"/>
    </source>
</evidence>
<dbReference type="Proteomes" id="UP001596391">
    <property type="component" value="Unassembled WGS sequence"/>
</dbReference>
<evidence type="ECO:0000313" key="5">
    <source>
        <dbReference type="EMBL" id="MFC6646548.1"/>
    </source>
</evidence>
<proteinExistence type="predicted"/>
<reference evidence="6" key="1">
    <citation type="journal article" date="2019" name="Int. J. Syst. Evol. Microbiol.">
        <title>The Global Catalogue of Microorganisms (GCM) 10K type strain sequencing project: providing services to taxonomists for standard genome sequencing and annotation.</title>
        <authorList>
            <consortium name="The Broad Institute Genomics Platform"/>
            <consortium name="The Broad Institute Genome Sequencing Center for Infectious Disease"/>
            <person name="Wu L."/>
            <person name="Ma J."/>
        </authorList>
    </citation>
    <scope>NUCLEOTIDE SEQUENCE [LARGE SCALE GENOMIC DNA]</scope>
    <source>
        <strain evidence="6">CGMCC 1.16026</strain>
    </source>
</reference>
<dbReference type="PANTHER" id="PTHR10587:SF133">
    <property type="entry name" value="CHITIN DEACETYLASE 1-RELATED"/>
    <property type="match status" value="1"/>
</dbReference>
<evidence type="ECO:0000256" key="1">
    <source>
        <dbReference type="ARBA" id="ARBA00022723"/>
    </source>
</evidence>
<dbReference type="Gene3D" id="3.20.20.370">
    <property type="entry name" value="Glycoside hydrolase/deacetylase"/>
    <property type="match status" value="1"/>
</dbReference>
<gene>
    <name evidence="5" type="ORF">ACFQBQ_13310</name>
</gene>
<comment type="caution">
    <text evidence="5">The sequence shown here is derived from an EMBL/GenBank/DDBJ whole genome shotgun (WGS) entry which is preliminary data.</text>
</comment>
<dbReference type="PANTHER" id="PTHR10587">
    <property type="entry name" value="GLYCOSYL TRANSFERASE-RELATED"/>
    <property type="match status" value="1"/>
</dbReference>
<dbReference type="RefSeq" id="WP_263370205.1">
    <property type="nucleotide sequence ID" value="NZ_JAGSYD010000001.1"/>
</dbReference>
<keyword evidence="6" id="KW-1185">Reference proteome</keyword>
<dbReference type="PROSITE" id="PS51677">
    <property type="entry name" value="NODB"/>
    <property type="match status" value="1"/>
</dbReference>
<keyword evidence="3" id="KW-0732">Signal</keyword>
<dbReference type="CDD" id="cd10960">
    <property type="entry name" value="CE4_NodB_like_1"/>
    <property type="match status" value="1"/>
</dbReference>
<keyword evidence="1" id="KW-0479">Metal-binding</keyword>
<accession>A0ABW1ZBY6</accession>
<dbReference type="InterPro" id="IPR011330">
    <property type="entry name" value="Glyco_hydro/deAcase_b/a-brl"/>
</dbReference>
<feature type="signal peptide" evidence="3">
    <location>
        <begin position="1"/>
        <end position="22"/>
    </location>
</feature>
<feature type="domain" description="NodB homology" evidence="4">
    <location>
        <begin position="25"/>
        <end position="252"/>
    </location>
</feature>
<protein>
    <submittedName>
        <fullName evidence="5">Polysaccharide deacetylase family protein</fullName>
    </submittedName>
</protein>
<organism evidence="5 6">
    <name type="scientific">Granulicella cerasi</name>
    <dbReference type="NCBI Taxonomy" id="741063"/>
    <lineage>
        <taxon>Bacteria</taxon>
        <taxon>Pseudomonadati</taxon>
        <taxon>Acidobacteriota</taxon>
        <taxon>Terriglobia</taxon>
        <taxon>Terriglobales</taxon>
        <taxon>Acidobacteriaceae</taxon>
        <taxon>Granulicella</taxon>
    </lineage>
</organism>
<name>A0ABW1ZBY6_9BACT</name>